<dbReference type="InterPro" id="IPR052115">
    <property type="entry name" value="NEXT_complex_subunit_ZCCHC8"/>
</dbReference>
<dbReference type="SMART" id="SM00343">
    <property type="entry name" value="ZnF_C2HC"/>
    <property type="match status" value="1"/>
</dbReference>
<evidence type="ECO:0000256" key="2">
    <source>
        <dbReference type="ARBA" id="ARBA00007497"/>
    </source>
</evidence>
<dbReference type="GeneID" id="18912765"/>
<evidence type="ECO:0000259" key="10">
    <source>
        <dbReference type="PROSITE" id="PS50158"/>
    </source>
</evidence>
<evidence type="ECO:0000256" key="3">
    <source>
        <dbReference type="ARBA" id="ARBA00022664"/>
    </source>
</evidence>
<dbReference type="Pfam" id="PF05768">
    <property type="entry name" value="Glrx-like"/>
    <property type="match status" value="1"/>
</dbReference>
<dbReference type="SUPFAM" id="SSF57756">
    <property type="entry name" value="Retrovirus zinc finger-like domains"/>
    <property type="match status" value="1"/>
</dbReference>
<dbReference type="GO" id="GO:0071013">
    <property type="term" value="C:catalytic step 2 spliceosome"/>
    <property type="evidence" value="ECO:0007669"/>
    <property type="project" value="TreeGrafter"/>
</dbReference>
<feature type="region of interest" description="Disordered" evidence="9">
    <location>
        <begin position="367"/>
        <end position="436"/>
    </location>
</feature>
<evidence type="ECO:0000256" key="8">
    <source>
        <dbReference type="PROSITE-ProRule" id="PRU00047"/>
    </source>
</evidence>
<dbReference type="GO" id="GO:0003723">
    <property type="term" value="F:RNA binding"/>
    <property type="evidence" value="ECO:0007669"/>
    <property type="project" value="TreeGrafter"/>
</dbReference>
<protein>
    <recommendedName>
        <fullName evidence="10">CCHC-type domain-containing protein</fullName>
    </recommendedName>
</protein>
<dbReference type="SUPFAM" id="SSF52833">
    <property type="entry name" value="Thioredoxin-like"/>
    <property type="match status" value="1"/>
</dbReference>
<evidence type="ECO:0000313" key="11">
    <source>
        <dbReference type="EMBL" id="EKM55026.1"/>
    </source>
</evidence>
<dbReference type="Gene3D" id="4.10.60.10">
    <property type="entry name" value="Zinc finger, CCHC-type"/>
    <property type="match status" value="1"/>
</dbReference>
<evidence type="ECO:0000256" key="5">
    <source>
        <dbReference type="ARBA" id="ARBA00022771"/>
    </source>
</evidence>
<proteinExistence type="inferred from homology"/>
<keyword evidence="6" id="KW-0862">Zinc</keyword>
<feature type="compositionally biased region" description="Pro residues" evidence="9">
    <location>
        <begin position="367"/>
        <end position="408"/>
    </location>
</feature>
<dbReference type="PROSITE" id="PS50158">
    <property type="entry name" value="ZF_CCHC"/>
    <property type="match status" value="1"/>
</dbReference>
<dbReference type="InterPro" id="IPR036249">
    <property type="entry name" value="Thioredoxin-like_sf"/>
</dbReference>
<evidence type="ECO:0000256" key="1">
    <source>
        <dbReference type="ARBA" id="ARBA00004642"/>
    </source>
</evidence>
<evidence type="ECO:0000256" key="9">
    <source>
        <dbReference type="SAM" id="MobiDB-lite"/>
    </source>
</evidence>
<dbReference type="GO" id="GO:0008270">
    <property type="term" value="F:zinc ion binding"/>
    <property type="evidence" value="ECO:0007669"/>
    <property type="project" value="UniProtKB-KW"/>
</dbReference>
<feature type="domain" description="CCHC-type" evidence="10">
    <location>
        <begin position="122"/>
        <end position="139"/>
    </location>
</feature>
<feature type="compositionally biased region" description="Acidic residues" evidence="9">
    <location>
        <begin position="426"/>
        <end position="436"/>
    </location>
</feature>
<dbReference type="GO" id="GO:0006397">
    <property type="term" value="P:mRNA processing"/>
    <property type="evidence" value="ECO:0007669"/>
    <property type="project" value="UniProtKB-KW"/>
</dbReference>
<accession>K5UY36</accession>
<dbReference type="HOGENOM" id="CLU_041922_0_0_1"/>
<dbReference type="PANTHER" id="PTHR13316">
    <property type="entry name" value="ZINC FINGER, CCHC DOMAIN CONTAINING 8"/>
    <property type="match status" value="1"/>
</dbReference>
<keyword evidence="4" id="KW-0479">Metal-binding</keyword>
<dbReference type="Proteomes" id="UP000008370">
    <property type="component" value="Unassembled WGS sequence"/>
</dbReference>
<keyword evidence="7" id="KW-0539">Nucleus</keyword>
<evidence type="ECO:0000256" key="7">
    <source>
        <dbReference type="ARBA" id="ARBA00023242"/>
    </source>
</evidence>
<dbReference type="OrthoDB" id="429967at2759"/>
<evidence type="ECO:0000256" key="6">
    <source>
        <dbReference type="ARBA" id="ARBA00022833"/>
    </source>
</evidence>
<keyword evidence="3" id="KW-0507">mRNA processing</keyword>
<dbReference type="AlphaFoldDB" id="K5UY36"/>
<evidence type="ECO:0000313" key="12">
    <source>
        <dbReference type="Proteomes" id="UP000008370"/>
    </source>
</evidence>
<comment type="subcellular location">
    <subcellularLocation>
        <location evidence="1">Nucleus</location>
        <location evidence="1">Nucleoplasm</location>
    </subcellularLocation>
</comment>
<dbReference type="InterPro" id="IPR008554">
    <property type="entry name" value="Glutaredoxin-like"/>
</dbReference>
<dbReference type="STRING" id="650164.K5UY36"/>
<feature type="compositionally biased region" description="Basic and acidic residues" evidence="9">
    <location>
        <begin position="279"/>
        <end position="288"/>
    </location>
</feature>
<evidence type="ECO:0000256" key="4">
    <source>
        <dbReference type="ARBA" id="ARBA00022723"/>
    </source>
</evidence>
<gene>
    <name evidence="11" type="ORF">PHACADRAFT_208554</name>
</gene>
<dbReference type="Pfam" id="PF00098">
    <property type="entry name" value="zf-CCHC"/>
    <property type="match status" value="1"/>
</dbReference>
<keyword evidence="12" id="KW-1185">Reference proteome</keyword>
<dbReference type="InterPro" id="IPR036875">
    <property type="entry name" value="Znf_CCHC_sf"/>
</dbReference>
<dbReference type="PANTHER" id="PTHR13316:SF0">
    <property type="entry name" value="ZINC FINGER CCHC DOMAIN-CONTAINING PROTEIN 8"/>
    <property type="match status" value="1"/>
</dbReference>
<dbReference type="InterPro" id="IPR001878">
    <property type="entry name" value="Znf_CCHC"/>
</dbReference>
<dbReference type="Gene3D" id="3.40.30.10">
    <property type="entry name" value="Glutaredoxin"/>
    <property type="match status" value="1"/>
</dbReference>
<dbReference type="RefSeq" id="XP_007395373.1">
    <property type="nucleotide sequence ID" value="XM_007395311.1"/>
</dbReference>
<keyword evidence="5 8" id="KW-0863">Zinc-finger</keyword>
<feature type="region of interest" description="Disordered" evidence="9">
    <location>
        <begin position="276"/>
        <end position="307"/>
    </location>
</feature>
<comment type="similarity">
    <text evidence="2">Belongs to the ZCCHC8 family.</text>
</comment>
<dbReference type="Pfam" id="PF04046">
    <property type="entry name" value="PSP"/>
    <property type="match status" value="1"/>
</dbReference>
<dbReference type="InParanoid" id="K5UY36"/>
<organism evidence="11 12">
    <name type="scientific">Phanerochaete carnosa (strain HHB-10118-sp)</name>
    <name type="common">White-rot fungus</name>
    <name type="synonym">Peniophora carnosa</name>
    <dbReference type="NCBI Taxonomy" id="650164"/>
    <lineage>
        <taxon>Eukaryota</taxon>
        <taxon>Fungi</taxon>
        <taxon>Dikarya</taxon>
        <taxon>Basidiomycota</taxon>
        <taxon>Agaricomycotina</taxon>
        <taxon>Agaricomycetes</taxon>
        <taxon>Polyporales</taxon>
        <taxon>Phanerochaetaceae</taxon>
        <taxon>Phanerochaete</taxon>
    </lineage>
</organism>
<sequence>MAGRLSRVPRLTLFSGPQCSLCDIAKAELAKVRQKREFELQTVNIQDADQEEWKRKYVYWIPALHIDGKEVAKGPAATTGFFWSPYGTNPELLKYEVPEYTRSVHATLGSEDEIIADGPDARRCFNCGSTEHILSDCPERRNRELIALTRQLYDFFKSDWSGPNKRIHEFEQWKKQRVEWLEMFEPGQIRSAELRDALDIPDGDVGEYVPWLRNIADIGYPKGWIAEEDPRIRVWRRITGKDNPDGTSDEDELEFSIHGDTHEMLTLPTRTGLVAQDSIRPDDKRTESLGDSPSNVEEGEISESSTTDVVRRWANYPETYFSNSQLFVYIPPPPQLGLEPLDDLIMTYDSTAHGHWTDFAQFVMPFLQPPAPPSSPPPLPPPPSSSPPPLPPSPPPGSVNLPQPPPSLSPQSLTKSCIITSNSFDSESDMELSDSD</sequence>
<dbReference type="GO" id="GO:0005654">
    <property type="term" value="C:nucleoplasm"/>
    <property type="evidence" value="ECO:0007669"/>
    <property type="project" value="UniProtKB-SubCell"/>
</dbReference>
<dbReference type="EMBL" id="JH930472">
    <property type="protein sequence ID" value="EKM55026.1"/>
    <property type="molecule type" value="Genomic_DNA"/>
</dbReference>
<name>K5UY36_PHACS</name>
<dbReference type="InterPro" id="IPR006568">
    <property type="entry name" value="PSP_pro-rich"/>
</dbReference>
<dbReference type="KEGG" id="pco:PHACADRAFT_208554"/>
<reference evidence="11 12" key="1">
    <citation type="journal article" date="2012" name="BMC Genomics">
        <title>Comparative genomics of the white-rot fungi, Phanerochaete carnosa and P. chrysosporium, to elucidate the genetic basis of the distinct wood types they colonize.</title>
        <authorList>
            <person name="Suzuki H."/>
            <person name="MacDonald J."/>
            <person name="Syed K."/>
            <person name="Salamov A."/>
            <person name="Hori C."/>
            <person name="Aerts A."/>
            <person name="Henrissat B."/>
            <person name="Wiebenga A."/>
            <person name="vanKuyk P.A."/>
            <person name="Barry K."/>
            <person name="Lindquist E."/>
            <person name="LaButti K."/>
            <person name="Lapidus A."/>
            <person name="Lucas S."/>
            <person name="Coutinho P."/>
            <person name="Gong Y."/>
            <person name="Samejima M."/>
            <person name="Mahadevan R."/>
            <person name="Abou-Zaid M."/>
            <person name="de Vries R.P."/>
            <person name="Igarashi K."/>
            <person name="Yadav J.S."/>
            <person name="Grigoriev I.V."/>
            <person name="Master E.R."/>
        </authorList>
    </citation>
    <scope>NUCLEOTIDE SEQUENCE [LARGE SCALE GENOMIC DNA]</scope>
    <source>
        <strain evidence="11 12">HHB-10118-sp</strain>
    </source>
</reference>